<organism evidence="1">
    <name type="scientific">freshwater metagenome</name>
    <dbReference type="NCBI Taxonomy" id="449393"/>
    <lineage>
        <taxon>unclassified sequences</taxon>
        <taxon>metagenomes</taxon>
        <taxon>ecological metagenomes</taxon>
    </lineage>
</organism>
<gene>
    <name evidence="1" type="ORF">UFOPK3837_00505</name>
</gene>
<sequence length="73" mass="7704">MAATTPIVTTPSTIAVTGASSLTKNEAMTTKKPANGPVERSMPPVIITVVWPIATNPSALAKSRIELMLKFPR</sequence>
<proteinExistence type="predicted"/>
<evidence type="ECO:0000313" key="1">
    <source>
        <dbReference type="EMBL" id="CAB4952072.1"/>
    </source>
</evidence>
<protein>
    <submittedName>
        <fullName evidence="1">Unannotated protein</fullName>
    </submittedName>
</protein>
<dbReference type="EMBL" id="CAFBNO010000014">
    <property type="protein sequence ID" value="CAB4952072.1"/>
    <property type="molecule type" value="Genomic_DNA"/>
</dbReference>
<dbReference type="AlphaFoldDB" id="A0A6J7KCX5"/>
<accession>A0A6J7KCX5</accession>
<name>A0A6J7KCX5_9ZZZZ</name>
<reference evidence="1" key="1">
    <citation type="submission" date="2020-05" db="EMBL/GenBank/DDBJ databases">
        <authorList>
            <person name="Chiriac C."/>
            <person name="Salcher M."/>
            <person name="Ghai R."/>
            <person name="Kavagutti S V."/>
        </authorList>
    </citation>
    <scope>NUCLEOTIDE SEQUENCE</scope>
</reference>